<keyword evidence="6 7" id="KW-0961">Cell wall biogenesis/degradation</keyword>
<dbReference type="AlphaFoldDB" id="A0A511JGT2"/>
<evidence type="ECO:0000256" key="5">
    <source>
        <dbReference type="ARBA" id="ARBA00023239"/>
    </source>
</evidence>
<reference evidence="9 10" key="1">
    <citation type="submission" date="2019-07" db="EMBL/GenBank/DDBJ databases">
        <title>Whole genome shotgun sequence of Cellulomonas terrae NBRC 100819.</title>
        <authorList>
            <person name="Hosoyama A."/>
            <person name="Uohara A."/>
            <person name="Ohji S."/>
            <person name="Ichikawa N."/>
        </authorList>
    </citation>
    <scope>NUCLEOTIDE SEQUENCE [LARGE SCALE GENOMIC DNA]</scope>
    <source>
        <strain evidence="9 10">NBRC 100819</strain>
    </source>
</reference>
<dbReference type="OrthoDB" id="9814591at2"/>
<dbReference type="Gene3D" id="3.30.1490.480">
    <property type="entry name" value="Endolytic murein transglycosylase"/>
    <property type="match status" value="1"/>
</dbReference>
<sequence>MLQWRAGGLRATHGRRWSDAHVTNSQTEWWAPVERSDEVSDLFAGDTRVATAERKPSRSRGRAKQQRERKRRRRRSIWVLVVATLMVAGAAYVVVELMGGLFQGGDGQAAGVEDYTGVGHGAVEVVIKPGDTGADMAATLVEAGVVATAKAFNEAFAANPQAASIQPGTYNLLLEQPAADAVVALLNPSSRVSFSLGIPEGLTVSQIATKISEKLAIPIEEVNAALADPAAIGLPAEANNNPEGWLFPATYDIEPNATPASVLSQMTAQTVAVLTQKGVPQDQWATVLNKASMVEREARLPEDRPKVARAIENRLAKEMKLDVDATVAYGLGKPGTGLTTADMEDASNPYNTYRHLGLPPTPIASPGAASIDAVLAPAEGDWLFWVAVNLDTGETLFASTYDDHLANVAQLRAWQEANSQ</sequence>
<feature type="region of interest" description="Disordered" evidence="8">
    <location>
        <begin position="46"/>
        <end position="69"/>
    </location>
</feature>
<evidence type="ECO:0000256" key="7">
    <source>
        <dbReference type="HAMAP-Rule" id="MF_02065"/>
    </source>
</evidence>
<feature type="compositionally biased region" description="Basic residues" evidence="8">
    <location>
        <begin position="57"/>
        <end position="69"/>
    </location>
</feature>
<comment type="similarity">
    <text evidence="7">Belongs to the transglycosylase MltG family.</text>
</comment>
<comment type="function">
    <text evidence="7">Functions as a peptidoglycan terminase that cleaves nascent peptidoglycan strands endolytically to terminate their elongation.</text>
</comment>
<dbReference type="CDD" id="cd08010">
    <property type="entry name" value="MltG_like"/>
    <property type="match status" value="1"/>
</dbReference>
<gene>
    <name evidence="7" type="primary">mltG</name>
    <name evidence="9" type="ORF">CTE05_06920</name>
</gene>
<dbReference type="PANTHER" id="PTHR30518">
    <property type="entry name" value="ENDOLYTIC MUREIN TRANSGLYCOSYLASE"/>
    <property type="match status" value="1"/>
</dbReference>
<dbReference type="NCBIfam" id="TIGR00247">
    <property type="entry name" value="endolytic transglycosylase MltG"/>
    <property type="match status" value="1"/>
</dbReference>
<feature type="site" description="Important for catalytic activity" evidence="7">
    <location>
        <position position="297"/>
    </location>
</feature>
<dbReference type="Pfam" id="PF02618">
    <property type="entry name" value="YceG"/>
    <property type="match status" value="1"/>
</dbReference>
<dbReference type="EMBL" id="BJWH01000002">
    <property type="protein sequence ID" value="GEL97145.1"/>
    <property type="molecule type" value="Genomic_DNA"/>
</dbReference>
<evidence type="ECO:0000256" key="4">
    <source>
        <dbReference type="ARBA" id="ARBA00023136"/>
    </source>
</evidence>
<dbReference type="InterPro" id="IPR003770">
    <property type="entry name" value="MLTG-like"/>
</dbReference>
<accession>A0A511JGT2</accession>
<comment type="subcellular location">
    <subcellularLocation>
        <location evidence="7">Cell membrane</location>
        <topology evidence="7">Single-pass membrane protein</topology>
    </subcellularLocation>
</comment>
<protein>
    <recommendedName>
        <fullName evidence="7">Endolytic murein transglycosylase</fullName>
        <ecNumber evidence="7">4.2.2.29</ecNumber>
    </recommendedName>
    <alternativeName>
        <fullName evidence="7">Peptidoglycan lytic transglycosylase</fullName>
    </alternativeName>
    <alternativeName>
        <fullName evidence="7">Peptidoglycan polymerization terminase</fullName>
    </alternativeName>
</protein>
<evidence type="ECO:0000313" key="10">
    <source>
        <dbReference type="Proteomes" id="UP000321049"/>
    </source>
</evidence>
<comment type="caution">
    <text evidence="9">The sequence shown here is derived from an EMBL/GenBank/DDBJ whole genome shotgun (WGS) entry which is preliminary data.</text>
</comment>
<evidence type="ECO:0000256" key="6">
    <source>
        <dbReference type="ARBA" id="ARBA00023316"/>
    </source>
</evidence>
<organism evidence="9 10">
    <name type="scientific">Cellulomonas terrae</name>
    <dbReference type="NCBI Taxonomy" id="311234"/>
    <lineage>
        <taxon>Bacteria</taxon>
        <taxon>Bacillati</taxon>
        <taxon>Actinomycetota</taxon>
        <taxon>Actinomycetes</taxon>
        <taxon>Micrococcales</taxon>
        <taxon>Cellulomonadaceae</taxon>
        <taxon>Cellulomonas</taxon>
    </lineage>
</organism>
<dbReference type="GO" id="GO:0071555">
    <property type="term" value="P:cell wall organization"/>
    <property type="evidence" value="ECO:0007669"/>
    <property type="project" value="UniProtKB-KW"/>
</dbReference>
<evidence type="ECO:0000256" key="3">
    <source>
        <dbReference type="ARBA" id="ARBA00022989"/>
    </source>
</evidence>
<keyword evidence="5 7" id="KW-0456">Lyase</keyword>
<dbReference type="GO" id="GO:0008932">
    <property type="term" value="F:lytic endotransglycosylase activity"/>
    <property type="evidence" value="ECO:0007669"/>
    <property type="project" value="UniProtKB-UniRule"/>
</dbReference>
<keyword evidence="4 7" id="KW-0472">Membrane</keyword>
<feature type="transmembrane region" description="Helical" evidence="7">
    <location>
        <begin position="77"/>
        <end position="95"/>
    </location>
</feature>
<name>A0A511JGT2_9CELL</name>
<dbReference type="GO" id="GO:0009252">
    <property type="term" value="P:peptidoglycan biosynthetic process"/>
    <property type="evidence" value="ECO:0007669"/>
    <property type="project" value="UniProtKB-UniRule"/>
</dbReference>
<evidence type="ECO:0000256" key="1">
    <source>
        <dbReference type="ARBA" id="ARBA00022475"/>
    </source>
</evidence>
<proteinExistence type="inferred from homology"/>
<dbReference type="EC" id="4.2.2.29" evidence="7"/>
<keyword evidence="1 7" id="KW-1003">Cell membrane</keyword>
<keyword evidence="3 7" id="KW-1133">Transmembrane helix</keyword>
<dbReference type="GO" id="GO:0005886">
    <property type="term" value="C:plasma membrane"/>
    <property type="evidence" value="ECO:0007669"/>
    <property type="project" value="UniProtKB-SubCell"/>
</dbReference>
<evidence type="ECO:0000313" key="9">
    <source>
        <dbReference type="EMBL" id="GEL97145.1"/>
    </source>
</evidence>
<comment type="catalytic activity">
    <reaction evidence="7">
        <text>a peptidoglycan chain = a peptidoglycan chain with N-acetyl-1,6-anhydromuramyl-[peptide] at the reducing end + a peptidoglycan chain with N-acetylglucosamine at the non-reducing end.</text>
        <dbReference type="EC" id="4.2.2.29"/>
    </reaction>
</comment>
<evidence type="ECO:0000256" key="8">
    <source>
        <dbReference type="SAM" id="MobiDB-lite"/>
    </source>
</evidence>
<dbReference type="HAMAP" id="MF_02065">
    <property type="entry name" value="MltG"/>
    <property type="match status" value="1"/>
</dbReference>
<keyword evidence="10" id="KW-1185">Reference proteome</keyword>
<keyword evidence="2 7" id="KW-0812">Transmembrane</keyword>
<dbReference type="PANTHER" id="PTHR30518:SF2">
    <property type="entry name" value="ENDOLYTIC MUREIN TRANSGLYCOSYLASE"/>
    <property type="match status" value="1"/>
</dbReference>
<dbReference type="Proteomes" id="UP000321049">
    <property type="component" value="Unassembled WGS sequence"/>
</dbReference>
<evidence type="ECO:0000256" key="2">
    <source>
        <dbReference type="ARBA" id="ARBA00022692"/>
    </source>
</evidence>